<evidence type="ECO:0000256" key="1">
    <source>
        <dbReference type="ARBA" id="ARBA00022603"/>
    </source>
</evidence>
<dbReference type="FunCoup" id="A0A316YBY4">
    <property type="interactions" value="202"/>
</dbReference>
<dbReference type="GO" id="GO:0070475">
    <property type="term" value="P:rRNA base methylation"/>
    <property type="evidence" value="ECO:0007669"/>
    <property type="project" value="TreeGrafter"/>
</dbReference>
<name>A0A316YBY4_9BASI</name>
<accession>A0A316YBY4</accession>
<dbReference type="PANTHER" id="PTHR13393:SF0">
    <property type="entry name" value="RNA N6-ADENOSINE-METHYLTRANSFERASE METTL16"/>
    <property type="match status" value="1"/>
</dbReference>
<keyword evidence="2" id="KW-0808">Transferase</keyword>
<dbReference type="RefSeq" id="XP_025374215.1">
    <property type="nucleotide sequence ID" value="XM_025522823.1"/>
</dbReference>
<evidence type="ECO:0000313" key="4">
    <source>
        <dbReference type="Proteomes" id="UP000245768"/>
    </source>
</evidence>
<keyword evidence="1" id="KW-0489">Methyltransferase</keyword>
<dbReference type="EMBL" id="KZ819641">
    <property type="protein sequence ID" value="PWN87017.1"/>
    <property type="molecule type" value="Genomic_DNA"/>
</dbReference>
<dbReference type="GO" id="GO:0005634">
    <property type="term" value="C:nucleus"/>
    <property type="evidence" value="ECO:0007669"/>
    <property type="project" value="TreeGrafter"/>
</dbReference>
<sequence>MPPRSDLYVRSPPDFVELSKDCAVLARGLTVFPDGTSTLDFQDEAVLRALTERLLLKDFGVHVSEGLSPDRLCPAVPNRLAYVAWIEDLVHGTDLSLSRGRINVDEKSGQTERKKRKLEAEKRRILDVGTGACCIYALLGCATNPDWTFVGTDIDAGSLQRARRIVLDPLNAEVQLRERITLVERRTDDPLLFFSPSSPADAWPAYHATMCNPPFYASRDEMARSAAEKATPPSAMCTGADVEMTTAGGEVAFVSRIIDESCLEPARSSVVWFTSMVGKHASVAALVTKLASAGVDNFLVNDLVSGSKTRRWILSWSHLPYHPRLTSSSASRRASAAAAASRSLIDCLCRTFKLAELHSASSLAKTLAALHGDVVEVTQDSVVPDSIRFRAWRDAWTRRARRSKAAVICDTSKAPVLACTCTFRQASAEGEHHLDVEWTYGSSRDFFETFVSSVIVRWVNP</sequence>
<dbReference type="CDD" id="cd02440">
    <property type="entry name" value="AdoMet_MTases"/>
    <property type="match status" value="1"/>
</dbReference>
<evidence type="ECO:0008006" key="5">
    <source>
        <dbReference type="Google" id="ProtNLM"/>
    </source>
</evidence>
<proteinExistence type="predicted"/>
<dbReference type="STRING" id="215250.A0A316YBY4"/>
<dbReference type="SUPFAM" id="SSF53335">
    <property type="entry name" value="S-adenosyl-L-methionine-dependent methyltransferases"/>
    <property type="match status" value="1"/>
</dbReference>
<dbReference type="GO" id="GO:0008168">
    <property type="term" value="F:methyltransferase activity"/>
    <property type="evidence" value="ECO:0007669"/>
    <property type="project" value="UniProtKB-KW"/>
</dbReference>
<gene>
    <name evidence="3" type="ORF">FA10DRAFT_269625</name>
</gene>
<evidence type="ECO:0000313" key="3">
    <source>
        <dbReference type="EMBL" id="PWN87017.1"/>
    </source>
</evidence>
<keyword evidence="4" id="KW-1185">Reference proteome</keyword>
<dbReference type="OrthoDB" id="514248at2759"/>
<dbReference type="Proteomes" id="UP000245768">
    <property type="component" value="Unassembled WGS sequence"/>
</dbReference>
<reference evidence="3 4" key="1">
    <citation type="journal article" date="2018" name="Mol. Biol. Evol.">
        <title>Broad Genomic Sampling Reveals a Smut Pathogenic Ancestry of the Fungal Clade Ustilaginomycotina.</title>
        <authorList>
            <person name="Kijpornyongpan T."/>
            <person name="Mondo S.J."/>
            <person name="Barry K."/>
            <person name="Sandor L."/>
            <person name="Lee J."/>
            <person name="Lipzen A."/>
            <person name="Pangilinan J."/>
            <person name="LaButti K."/>
            <person name="Hainaut M."/>
            <person name="Henrissat B."/>
            <person name="Grigoriev I.V."/>
            <person name="Spatafora J.W."/>
            <person name="Aime M.C."/>
        </authorList>
    </citation>
    <scope>NUCLEOTIDE SEQUENCE [LARGE SCALE GENOMIC DNA]</scope>
    <source>
        <strain evidence="3 4">MCA 4198</strain>
    </source>
</reference>
<dbReference type="GeneID" id="37044739"/>
<protein>
    <recommendedName>
        <fullName evidence="5">S-adenosyl-L-methionine dependent methyltransferase</fullName>
    </recommendedName>
</protein>
<dbReference type="Gene3D" id="3.40.50.150">
    <property type="entry name" value="Vaccinia Virus protein VP39"/>
    <property type="match status" value="1"/>
</dbReference>
<dbReference type="AlphaFoldDB" id="A0A316YBY4"/>
<dbReference type="InterPro" id="IPR010286">
    <property type="entry name" value="METTL16/RlmF"/>
</dbReference>
<dbReference type="InParanoid" id="A0A316YBY4"/>
<dbReference type="Pfam" id="PF05971">
    <property type="entry name" value="Methyltransf_10"/>
    <property type="match status" value="1"/>
</dbReference>
<dbReference type="InterPro" id="IPR029063">
    <property type="entry name" value="SAM-dependent_MTases_sf"/>
</dbReference>
<evidence type="ECO:0000256" key="2">
    <source>
        <dbReference type="ARBA" id="ARBA00022679"/>
    </source>
</evidence>
<dbReference type="PANTHER" id="PTHR13393">
    <property type="entry name" value="SAM-DEPENDENT METHYLTRANSFERASE"/>
    <property type="match status" value="1"/>
</dbReference>
<organism evidence="3 4">
    <name type="scientific">Acaromyces ingoldii</name>
    <dbReference type="NCBI Taxonomy" id="215250"/>
    <lineage>
        <taxon>Eukaryota</taxon>
        <taxon>Fungi</taxon>
        <taxon>Dikarya</taxon>
        <taxon>Basidiomycota</taxon>
        <taxon>Ustilaginomycotina</taxon>
        <taxon>Exobasidiomycetes</taxon>
        <taxon>Exobasidiales</taxon>
        <taxon>Cryptobasidiaceae</taxon>
        <taxon>Acaromyces</taxon>
    </lineage>
</organism>